<sequence>MDLIKIGKYIAEKRKALGLTQKQLAEQLGMSDKSVSKWERGICLPDVSVYMELCGILGISMNEFLAGEDISEENIVKIAEDNLIQVAKDSKAKQKNLKVIIAVMLLITVLMVSVLGSMIFRRLSQPRNYMMPVDRNSTEMKTAEILSGVDGAYLFRYSTKDKCRKLTIYVSEYQSGKLVSKEEIFGITYDEMETSPEGIIALIPDFDNFEIKTVLTDSDSKCTAYVPILEDVLEREYYGRSATQIKEMTPVQYDTEQGVVAFIYGKDGIRGFSIDDVTNEEYISDNDYVYYFSVEFSKF</sequence>
<evidence type="ECO:0000256" key="1">
    <source>
        <dbReference type="ARBA" id="ARBA00023125"/>
    </source>
</evidence>
<reference evidence="4 5" key="1">
    <citation type="submission" date="2024-03" db="EMBL/GenBank/DDBJ databases">
        <title>Human intestinal bacterial collection.</title>
        <authorList>
            <person name="Pauvert C."/>
            <person name="Hitch T.C.A."/>
            <person name="Clavel T."/>
        </authorList>
    </citation>
    <scope>NUCLEOTIDE SEQUENCE [LARGE SCALE GENOMIC DNA]</scope>
    <source>
        <strain evidence="4 5">CLA-AA-H78B</strain>
    </source>
</reference>
<dbReference type="Pfam" id="PF01381">
    <property type="entry name" value="HTH_3"/>
    <property type="match status" value="1"/>
</dbReference>
<proteinExistence type="predicted"/>
<keyword evidence="5" id="KW-1185">Reference proteome</keyword>
<dbReference type="CDD" id="cd00093">
    <property type="entry name" value="HTH_XRE"/>
    <property type="match status" value="1"/>
</dbReference>
<keyword evidence="2" id="KW-0812">Transmembrane</keyword>
<dbReference type="InterPro" id="IPR010982">
    <property type="entry name" value="Lambda_DNA-bd_dom_sf"/>
</dbReference>
<dbReference type="SUPFAM" id="SSF47413">
    <property type="entry name" value="lambda repressor-like DNA-binding domains"/>
    <property type="match status" value="1"/>
</dbReference>
<keyword evidence="2" id="KW-1133">Transmembrane helix</keyword>
<protein>
    <submittedName>
        <fullName evidence="4">Helix-turn-helix domain-containing protein</fullName>
    </submittedName>
</protein>
<dbReference type="InterPro" id="IPR001387">
    <property type="entry name" value="Cro/C1-type_HTH"/>
</dbReference>
<dbReference type="PANTHER" id="PTHR46558">
    <property type="entry name" value="TRACRIPTIONAL REGULATORY PROTEIN-RELATED-RELATED"/>
    <property type="match status" value="1"/>
</dbReference>
<dbReference type="SMART" id="SM00530">
    <property type="entry name" value="HTH_XRE"/>
    <property type="match status" value="1"/>
</dbReference>
<evidence type="ECO:0000313" key="5">
    <source>
        <dbReference type="Proteomes" id="UP001470288"/>
    </source>
</evidence>
<feature type="transmembrane region" description="Helical" evidence="2">
    <location>
        <begin position="99"/>
        <end position="120"/>
    </location>
</feature>
<feature type="domain" description="HTH cro/C1-type" evidence="3">
    <location>
        <begin position="10"/>
        <end position="64"/>
    </location>
</feature>
<evidence type="ECO:0000256" key="2">
    <source>
        <dbReference type="SAM" id="Phobius"/>
    </source>
</evidence>
<dbReference type="PROSITE" id="PS50943">
    <property type="entry name" value="HTH_CROC1"/>
    <property type="match status" value="1"/>
</dbReference>
<dbReference type="Proteomes" id="UP001470288">
    <property type="component" value="Unassembled WGS sequence"/>
</dbReference>
<dbReference type="EMBL" id="JBBMFC010000013">
    <property type="protein sequence ID" value="MEQ2578862.1"/>
    <property type="molecule type" value="Genomic_DNA"/>
</dbReference>
<keyword evidence="2" id="KW-0472">Membrane</keyword>
<comment type="caution">
    <text evidence="4">The sequence shown here is derived from an EMBL/GenBank/DDBJ whole genome shotgun (WGS) entry which is preliminary data.</text>
</comment>
<accession>A0ABV1I0Z9</accession>
<dbReference type="PANTHER" id="PTHR46558:SF13">
    <property type="entry name" value="HTH-TYPE TRANSCRIPTIONAL REGULATOR IMMR"/>
    <property type="match status" value="1"/>
</dbReference>
<name>A0ABV1I0Z9_9FIRM</name>
<organism evidence="4 5">
    <name type="scientific">Hominiventricola aquisgranensis</name>
    <dbReference type="NCBI Taxonomy" id="3133164"/>
    <lineage>
        <taxon>Bacteria</taxon>
        <taxon>Bacillati</taxon>
        <taxon>Bacillota</taxon>
        <taxon>Clostridia</taxon>
        <taxon>Lachnospirales</taxon>
        <taxon>Lachnospiraceae</taxon>
        <taxon>Hominiventricola</taxon>
    </lineage>
</organism>
<gene>
    <name evidence="4" type="ORF">WMO62_08415</name>
</gene>
<evidence type="ECO:0000259" key="3">
    <source>
        <dbReference type="PROSITE" id="PS50943"/>
    </source>
</evidence>
<dbReference type="RefSeq" id="WP_349144411.1">
    <property type="nucleotide sequence ID" value="NZ_JBBMFC010000013.1"/>
</dbReference>
<evidence type="ECO:0000313" key="4">
    <source>
        <dbReference type="EMBL" id="MEQ2578862.1"/>
    </source>
</evidence>
<keyword evidence="1" id="KW-0238">DNA-binding</keyword>
<dbReference type="Gene3D" id="1.10.260.40">
    <property type="entry name" value="lambda repressor-like DNA-binding domains"/>
    <property type="match status" value="1"/>
</dbReference>